<dbReference type="AlphaFoldDB" id="A0A517TYB6"/>
<evidence type="ECO:0008006" key="4">
    <source>
        <dbReference type="Google" id="ProtNLM"/>
    </source>
</evidence>
<reference evidence="2 3" key="1">
    <citation type="submission" date="2019-02" db="EMBL/GenBank/DDBJ databases">
        <title>Deep-cultivation of Planctomycetes and their phenomic and genomic characterization uncovers novel biology.</title>
        <authorList>
            <person name="Wiegand S."/>
            <person name="Jogler M."/>
            <person name="Boedeker C."/>
            <person name="Pinto D."/>
            <person name="Vollmers J."/>
            <person name="Rivas-Marin E."/>
            <person name="Kohn T."/>
            <person name="Peeters S.H."/>
            <person name="Heuer A."/>
            <person name="Rast P."/>
            <person name="Oberbeckmann S."/>
            <person name="Bunk B."/>
            <person name="Jeske O."/>
            <person name="Meyerdierks A."/>
            <person name="Storesund J.E."/>
            <person name="Kallscheuer N."/>
            <person name="Luecker S."/>
            <person name="Lage O.M."/>
            <person name="Pohl T."/>
            <person name="Merkel B.J."/>
            <person name="Hornburger P."/>
            <person name="Mueller R.-W."/>
            <person name="Bruemmer F."/>
            <person name="Labrenz M."/>
            <person name="Spormann A.M."/>
            <person name="Op den Camp H."/>
            <person name="Overmann J."/>
            <person name="Amann R."/>
            <person name="Jetten M.S.M."/>
            <person name="Mascher T."/>
            <person name="Medema M.H."/>
            <person name="Devos D.P."/>
            <person name="Kaster A.-K."/>
            <person name="Ovreas L."/>
            <person name="Rohde M."/>
            <person name="Galperin M.Y."/>
            <person name="Jogler C."/>
        </authorList>
    </citation>
    <scope>NUCLEOTIDE SEQUENCE [LARGE SCALE GENOMIC DNA]</scope>
    <source>
        <strain evidence="2 3">I41</strain>
    </source>
</reference>
<evidence type="ECO:0000313" key="2">
    <source>
        <dbReference type="EMBL" id="QDT73361.1"/>
    </source>
</evidence>
<feature type="chain" id="PRO_5021758948" description="PEP-CTERM protein-sorting domain-containing protein" evidence="1">
    <location>
        <begin position="23"/>
        <end position="228"/>
    </location>
</feature>
<dbReference type="RefSeq" id="WP_145432961.1">
    <property type="nucleotide sequence ID" value="NZ_CP036339.1"/>
</dbReference>
<accession>A0A517TYB6</accession>
<proteinExistence type="predicted"/>
<feature type="signal peptide" evidence="1">
    <location>
        <begin position="1"/>
        <end position="22"/>
    </location>
</feature>
<dbReference type="KEGG" id="llh:I41_25500"/>
<evidence type="ECO:0000313" key="3">
    <source>
        <dbReference type="Proteomes" id="UP000317909"/>
    </source>
</evidence>
<protein>
    <recommendedName>
        <fullName evidence="4">PEP-CTERM protein-sorting domain-containing protein</fullName>
    </recommendedName>
</protein>
<gene>
    <name evidence="2" type="ORF">I41_25500</name>
</gene>
<organism evidence="2 3">
    <name type="scientific">Lacipirellula limnantheis</name>
    <dbReference type="NCBI Taxonomy" id="2528024"/>
    <lineage>
        <taxon>Bacteria</taxon>
        <taxon>Pseudomonadati</taxon>
        <taxon>Planctomycetota</taxon>
        <taxon>Planctomycetia</taxon>
        <taxon>Pirellulales</taxon>
        <taxon>Lacipirellulaceae</taxon>
        <taxon>Lacipirellula</taxon>
    </lineage>
</organism>
<name>A0A517TYB6_9BACT</name>
<dbReference type="Proteomes" id="UP000317909">
    <property type="component" value="Chromosome"/>
</dbReference>
<dbReference type="OrthoDB" id="5431618at2"/>
<evidence type="ECO:0000256" key="1">
    <source>
        <dbReference type="SAM" id="SignalP"/>
    </source>
</evidence>
<keyword evidence="1" id="KW-0732">Signal</keyword>
<keyword evidence="3" id="KW-1185">Reference proteome</keyword>
<dbReference type="EMBL" id="CP036339">
    <property type="protein sequence ID" value="QDT73361.1"/>
    <property type="molecule type" value="Genomic_DNA"/>
</dbReference>
<sequence length="228" mass="24454" precursor="true">MKYLFAIALIGGSCCFPQLSHASINISLNPSNLVPNSTKISFVTGAVDPSGGNSGFLGSIYTNDGTLLQQWETFCVETQEFVELDNRKYLLHSSAANPTTSANNVVGDTAKWIYYQFGHGGLAGWTPNDGEEVQEAIWSQVTKPDSSPLAVANGLALTWVNDAIAAFNTNYAAAKAKADQIRILNPITLDGTHKQSMLYAVPEASTVAVWSILTFLGAGLAYRKRSLS</sequence>